<organism evidence="2 3">
    <name type="scientific">Kitasatospora indigofera</name>
    <dbReference type="NCBI Taxonomy" id="67307"/>
    <lineage>
        <taxon>Bacteria</taxon>
        <taxon>Bacillati</taxon>
        <taxon>Actinomycetota</taxon>
        <taxon>Actinomycetes</taxon>
        <taxon>Kitasatosporales</taxon>
        <taxon>Streptomycetaceae</taxon>
        <taxon>Kitasatospora</taxon>
    </lineage>
</organism>
<evidence type="ECO:0000313" key="2">
    <source>
        <dbReference type="EMBL" id="GHE25877.1"/>
    </source>
</evidence>
<dbReference type="EMBL" id="BNBO01000087">
    <property type="protein sequence ID" value="GHE25877.1"/>
    <property type="molecule type" value="Genomic_DNA"/>
</dbReference>
<keyword evidence="3" id="KW-1185">Reference proteome</keyword>
<dbReference type="Proteomes" id="UP000617734">
    <property type="component" value="Unassembled WGS sequence"/>
</dbReference>
<protein>
    <submittedName>
        <fullName evidence="2">Uncharacterized protein</fullName>
    </submittedName>
</protein>
<accession>A0A919D8Y8</accession>
<sequence>MHDPHDRPTAAVDSSPELPAKQTLQGLHNGVRQALTEAGFDPQDSDTPGLQLRLDEHGVLIAWHPADALGPAIQVRDGHESRHGLPDLHGLRQVLTTAIGQVLHDAGYLVAPTDGALLLVTGSRPRNAG</sequence>
<feature type="region of interest" description="Disordered" evidence="1">
    <location>
        <begin position="1"/>
        <end position="27"/>
    </location>
</feature>
<dbReference type="GeneID" id="95357994"/>
<reference evidence="2" key="2">
    <citation type="submission" date="2020-09" db="EMBL/GenBank/DDBJ databases">
        <authorList>
            <person name="Sun Q."/>
            <person name="Ohkuma M."/>
        </authorList>
    </citation>
    <scope>NUCLEOTIDE SEQUENCE</scope>
    <source>
        <strain evidence="2">JCM 4646</strain>
    </source>
</reference>
<dbReference type="AlphaFoldDB" id="A0A919D8Y8"/>
<name>A0A919D8Y8_9ACTN</name>
<dbReference type="RefSeq" id="WP_190215650.1">
    <property type="nucleotide sequence ID" value="NZ_BNBO01000087.1"/>
</dbReference>
<gene>
    <name evidence="2" type="ORF">GCM10018781_77870</name>
</gene>
<evidence type="ECO:0000313" key="3">
    <source>
        <dbReference type="Proteomes" id="UP000617734"/>
    </source>
</evidence>
<proteinExistence type="predicted"/>
<reference evidence="2" key="1">
    <citation type="journal article" date="2014" name="Int. J. Syst. Evol. Microbiol.">
        <title>Complete genome sequence of Corynebacterium casei LMG S-19264T (=DSM 44701T), isolated from a smear-ripened cheese.</title>
        <authorList>
            <consortium name="US DOE Joint Genome Institute (JGI-PGF)"/>
            <person name="Walter F."/>
            <person name="Albersmeier A."/>
            <person name="Kalinowski J."/>
            <person name="Ruckert C."/>
        </authorList>
    </citation>
    <scope>NUCLEOTIDE SEQUENCE</scope>
    <source>
        <strain evidence="2">JCM 4646</strain>
    </source>
</reference>
<evidence type="ECO:0000256" key="1">
    <source>
        <dbReference type="SAM" id="MobiDB-lite"/>
    </source>
</evidence>
<comment type="caution">
    <text evidence="2">The sequence shown here is derived from an EMBL/GenBank/DDBJ whole genome shotgun (WGS) entry which is preliminary data.</text>
</comment>